<dbReference type="Pfam" id="PF00069">
    <property type="entry name" value="Pkinase"/>
    <property type="match status" value="1"/>
</dbReference>
<keyword evidence="6" id="KW-0418">Kinase</keyword>
<reference evidence="6 7" key="1">
    <citation type="submission" date="2018-09" db="EMBL/GenBank/DDBJ databases">
        <title>Draft genome sequences of Legionella taurinensis isolated from water samples.</title>
        <authorList>
            <person name="Chakeri A."/>
            <person name="Allerberger F."/>
            <person name="Kundi M."/>
            <person name="Ruppitsch W."/>
            <person name="Schmid D."/>
        </authorList>
    </citation>
    <scope>NUCLEOTIDE SEQUENCE [LARGE SCALE GENOMIC DNA]</scope>
    <source>
        <strain evidence="6 7">4570-18-6</strain>
    </source>
</reference>
<evidence type="ECO:0000256" key="3">
    <source>
        <dbReference type="PROSITE-ProRule" id="PRU10141"/>
    </source>
</evidence>
<feature type="domain" description="Protein kinase" evidence="5">
    <location>
        <begin position="62"/>
        <end position="344"/>
    </location>
</feature>
<dbReference type="EMBL" id="QZWB01000001">
    <property type="protein sequence ID" value="RJT49225.1"/>
    <property type="molecule type" value="Genomic_DNA"/>
</dbReference>
<accession>A0A3A5LH67</accession>
<dbReference type="InterPro" id="IPR051681">
    <property type="entry name" value="Ser/Thr_Kinases-Pseudokinases"/>
</dbReference>
<protein>
    <submittedName>
        <fullName evidence="6">Serine/threonine-protein kinase</fullName>
    </submittedName>
</protein>
<evidence type="ECO:0000256" key="4">
    <source>
        <dbReference type="SAM" id="MobiDB-lite"/>
    </source>
</evidence>
<feature type="region of interest" description="Disordered" evidence="4">
    <location>
        <begin position="14"/>
        <end position="49"/>
    </location>
</feature>
<feature type="binding site" evidence="3">
    <location>
        <position position="92"/>
    </location>
    <ligand>
        <name>ATP</name>
        <dbReference type="ChEBI" id="CHEBI:30616"/>
    </ligand>
</feature>
<dbReference type="RefSeq" id="WP_115300917.1">
    <property type="nucleotide sequence ID" value="NZ_CAAAIR010000001.1"/>
</dbReference>
<dbReference type="PROSITE" id="PS50011">
    <property type="entry name" value="PROTEIN_KINASE_DOM"/>
    <property type="match status" value="1"/>
</dbReference>
<dbReference type="InterPro" id="IPR017441">
    <property type="entry name" value="Protein_kinase_ATP_BS"/>
</dbReference>
<dbReference type="Gene3D" id="1.10.510.10">
    <property type="entry name" value="Transferase(Phosphotransferase) domain 1"/>
    <property type="match status" value="1"/>
</dbReference>
<dbReference type="PROSITE" id="PS00107">
    <property type="entry name" value="PROTEIN_KINASE_ATP"/>
    <property type="match status" value="1"/>
</dbReference>
<evidence type="ECO:0000256" key="1">
    <source>
        <dbReference type="ARBA" id="ARBA00022741"/>
    </source>
</evidence>
<comment type="caution">
    <text evidence="6">The sequence shown here is derived from an EMBL/GenBank/DDBJ whole genome shotgun (WGS) entry which is preliminary data.</text>
</comment>
<dbReference type="SUPFAM" id="SSF56112">
    <property type="entry name" value="Protein kinase-like (PK-like)"/>
    <property type="match status" value="1"/>
</dbReference>
<dbReference type="SMART" id="SM00220">
    <property type="entry name" value="S_TKc"/>
    <property type="match status" value="1"/>
</dbReference>
<dbReference type="InterPro" id="IPR008271">
    <property type="entry name" value="Ser/Thr_kinase_AS"/>
</dbReference>
<keyword evidence="2 3" id="KW-0067">ATP-binding</keyword>
<proteinExistence type="predicted"/>
<dbReference type="GO" id="GO:0005524">
    <property type="term" value="F:ATP binding"/>
    <property type="evidence" value="ECO:0007669"/>
    <property type="project" value="UniProtKB-UniRule"/>
</dbReference>
<dbReference type="PANTHER" id="PTHR44329">
    <property type="entry name" value="SERINE/THREONINE-PROTEIN KINASE TNNI3K-RELATED"/>
    <property type="match status" value="1"/>
</dbReference>
<keyword evidence="1 3" id="KW-0547">Nucleotide-binding</keyword>
<evidence type="ECO:0000256" key="2">
    <source>
        <dbReference type="ARBA" id="ARBA00022840"/>
    </source>
</evidence>
<sequence>MPNTQQNLNEAIHAFSKENEASAPIEVSGGNKGKETNQMPADKSEKTDGEDELIDCSTEYKPETKTKIGMGAFSVVYKIQHTEANRWIAIKKIDDESVVNEVQVLKELTRQKNKTPLAGNYIIDLVGKLSLKKQVYLGMEYAPKGNLDAFFKNHKQIPVTSWEAYWKISYPIVVQCIKGMQFLHNAGYAHWDIKPQNILLMSTFEPKFCDFGLTKAIGSQVEQVGSPSYCAPELLEFLQKESLKENRVEGQEKPLTHSLKVTRAGDYFALGIPFWELAARKEAPENDLTELVENRVNKAARYGIPESCPVKVATVIQSLWHQDPTKRRLPDTMELEEVSITPSL</sequence>
<keyword evidence="6" id="KW-0808">Transferase</keyword>
<gene>
    <name evidence="6" type="ORF">D6J04_00805</name>
</gene>
<dbReference type="AlphaFoldDB" id="A0A3A5LH67"/>
<dbReference type="GeneID" id="48948067"/>
<dbReference type="GO" id="GO:0004674">
    <property type="term" value="F:protein serine/threonine kinase activity"/>
    <property type="evidence" value="ECO:0007669"/>
    <property type="project" value="TreeGrafter"/>
</dbReference>
<dbReference type="PROSITE" id="PS00108">
    <property type="entry name" value="PROTEIN_KINASE_ST"/>
    <property type="match status" value="1"/>
</dbReference>
<name>A0A3A5LH67_9GAMM</name>
<dbReference type="InterPro" id="IPR011009">
    <property type="entry name" value="Kinase-like_dom_sf"/>
</dbReference>
<evidence type="ECO:0000313" key="7">
    <source>
        <dbReference type="Proteomes" id="UP000270757"/>
    </source>
</evidence>
<evidence type="ECO:0000313" key="6">
    <source>
        <dbReference type="EMBL" id="RJT49225.1"/>
    </source>
</evidence>
<evidence type="ECO:0000259" key="5">
    <source>
        <dbReference type="PROSITE" id="PS50011"/>
    </source>
</evidence>
<dbReference type="Proteomes" id="UP000270757">
    <property type="component" value="Unassembled WGS sequence"/>
</dbReference>
<dbReference type="InterPro" id="IPR000719">
    <property type="entry name" value="Prot_kinase_dom"/>
</dbReference>
<organism evidence="6 7">
    <name type="scientific">Legionella taurinensis</name>
    <dbReference type="NCBI Taxonomy" id="70611"/>
    <lineage>
        <taxon>Bacteria</taxon>
        <taxon>Pseudomonadati</taxon>
        <taxon>Pseudomonadota</taxon>
        <taxon>Gammaproteobacteria</taxon>
        <taxon>Legionellales</taxon>
        <taxon>Legionellaceae</taxon>
        <taxon>Legionella</taxon>
    </lineage>
</organism>